<dbReference type="InterPro" id="IPR000683">
    <property type="entry name" value="Gfo/Idh/MocA-like_OxRdtase_N"/>
</dbReference>
<evidence type="ECO:0000313" key="5">
    <source>
        <dbReference type="Proteomes" id="UP001595816"/>
    </source>
</evidence>
<organism evidence="4 5">
    <name type="scientific">Hamadaea flava</name>
    <dbReference type="NCBI Taxonomy" id="1742688"/>
    <lineage>
        <taxon>Bacteria</taxon>
        <taxon>Bacillati</taxon>
        <taxon>Actinomycetota</taxon>
        <taxon>Actinomycetes</taxon>
        <taxon>Micromonosporales</taxon>
        <taxon>Micromonosporaceae</taxon>
        <taxon>Hamadaea</taxon>
    </lineage>
</organism>
<accession>A0ABV8LDY2</accession>
<dbReference type="Gene3D" id="3.40.50.720">
    <property type="entry name" value="NAD(P)-binding Rossmann-like Domain"/>
    <property type="match status" value="1"/>
</dbReference>
<evidence type="ECO:0000256" key="2">
    <source>
        <dbReference type="ARBA" id="ARBA00023002"/>
    </source>
</evidence>
<evidence type="ECO:0000259" key="3">
    <source>
        <dbReference type="Pfam" id="PF01408"/>
    </source>
</evidence>
<dbReference type="InterPro" id="IPR036291">
    <property type="entry name" value="NAD(P)-bd_dom_sf"/>
</dbReference>
<dbReference type="EMBL" id="JBHSAY010000002">
    <property type="protein sequence ID" value="MFC4129077.1"/>
    <property type="molecule type" value="Genomic_DNA"/>
</dbReference>
<dbReference type="Gene3D" id="3.30.360.10">
    <property type="entry name" value="Dihydrodipicolinate Reductase, domain 2"/>
    <property type="match status" value="1"/>
</dbReference>
<dbReference type="PANTHER" id="PTHR43708">
    <property type="entry name" value="CONSERVED EXPRESSED OXIDOREDUCTASE (EUROFUNG)"/>
    <property type="match status" value="1"/>
</dbReference>
<keyword evidence="2" id="KW-0560">Oxidoreductase</keyword>
<name>A0ABV8LDY2_9ACTN</name>
<feature type="domain" description="Gfo/Idh/MocA-like oxidoreductase N-terminal" evidence="3">
    <location>
        <begin position="3"/>
        <end position="114"/>
    </location>
</feature>
<gene>
    <name evidence="4" type="ORF">ACFOZ4_00425</name>
</gene>
<sequence>MVIRVGMVGVNTSHATAFATAIGTLPDATLTWVWGGELRPGQPDAAALARTHAIADVVRAPTDLLAETDLVLIIDDTGGGRSHAALARPFLRAGVATFVNKPMALDLAEAVELFGYTTAVTSSSALRFSREIAAAREEITALGTLSSGISTGPGEWFYYGVHAVEQLFAATGGGVAWVQRLTWPQRDVAILGYHDGHTAVVQTLRDAKNSFVLSLHGEHGWLTVETLDATAFYRGQMAATVHMARTGVPPVTAAETLEVLAVLRAGEVSAERGGSRVALAEVMP</sequence>
<protein>
    <submittedName>
        <fullName evidence="4">Gfo/Idh/MocA family protein</fullName>
    </submittedName>
</protein>
<evidence type="ECO:0000313" key="4">
    <source>
        <dbReference type="EMBL" id="MFC4129077.1"/>
    </source>
</evidence>
<dbReference type="Pfam" id="PF01408">
    <property type="entry name" value="GFO_IDH_MocA"/>
    <property type="match status" value="1"/>
</dbReference>
<comment type="caution">
    <text evidence="4">The sequence shown here is derived from an EMBL/GenBank/DDBJ whole genome shotgun (WGS) entry which is preliminary data.</text>
</comment>
<dbReference type="InterPro" id="IPR051317">
    <property type="entry name" value="Gfo/Idh/MocA_oxidoreduct"/>
</dbReference>
<proteinExistence type="inferred from homology"/>
<evidence type="ECO:0000256" key="1">
    <source>
        <dbReference type="ARBA" id="ARBA00010928"/>
    </source>
</evidence>
<reference evidence="5" key="1">
    <citation type="journal article" date="2019" name="Int. J. Syst. Evol. Microbiol.">
        <title>The Global Catalogue of Microorganisms (GCM) 10K type strain sequencing project: providing services to taxonomists for standard genome sequencing and annotation.</title>
        <authorList>
            <consortium name="The Broad Institute Genomics Platform"/>
            <consortium name="The Broad Institute Genome Sequencing Center for Infectious Disease"/>
            <person name="Wu L."/>
            <person name="Ma J."/>
        </authorList>
    </citation>
    <scope>NUCLEOTIDE SEQUENCE [LARGE SCALE GENOMIC DNA]</scope>
    <source>
        <strain evidence="5">CGMCC 4.7289</strain>
    </source>
</reference>
<dbReference type="SUPFAM" id="SSF51735">
    <property type="entry name" value="NAD(P)-binding Rossmann-fold domains"/>
    <property type="match status" value="1"/>
</dbReference>
<keyword evidence="5" id="KW-1185">Reference proteome</keyword>
<dbReference type="Proteomes" id="UP001595816">
    <property type="component" value="Unassembled WGS sequence"/>
</dbReference>
<comment type="similarity">
    <text evidence="1">Belongs to the Gfo/Idh/MocA family.</text>
</comment>
<dbReference type="RefSeq" id="WP_253763260.1">
    <property type="nucleotide sequence ID" value="NZ_JAMZDZ010000001.1"/>
</dbReference>
<dbReference type="PANTHER" id="PTHR43708:SF5">
    <property type="entry name" value="CONSERVED EXPRESSED OXIDOREDUCTASE (EUROFUNG)-RELATED"/>
    <property type="match status" value="1"/>
</dbReference>